<dbReference type="RefSeq" id="WP_155991564.1">
    <property type="nucleotide sequence ID" value="NZ_CAJNAQ010000002.1"/>
</dbReference>
<reference evidence="2" key="3">
    <citation type="submission" date="2021-02" db="EMBL/GenBank/DDBJ databases">
        <authorList>
            <person name="Han P."/>
        </authorList>
    </citation>
    <scope>NUCLEOTIDE SEQUENCE</scope>
    <source>
        <strain evidence="2">Candidatus Nitrosotenuis uzonensis 5A</strain>
    </source>
</reference>
<reference evidence="3" key="2">
    <citation type="submission" date="2013-10" db="EMBL/GenBank/DDBJ databases">
        <authorList>
            <person name="Regsiter A."/>
        </authorList>
    </citation>
    <scope>NUCLEOTIDE SEQUENCE</scope>
    <source>
        <strain evidence="3">N4</strain>
    </source>
</reference>
<dbReference type="Proteomes" id="UP000018159">
    <property type="component" value="Unassembled WGS sequence"/>
</dbReference>
<gene>
    <name evidence="3" type="ORF">NITUZ_60133</name>
    <name evidence="2" type="ORF">NUZ5A_20558</name>
</gene>
<sequence length="50" mass="5805">MSQSLINLYTSMLKTLIDRRTELVNEIEEINNQIVEIKKEAKENGINILT</sequence>
<keyword evidence="4" id="KW-1185">Reference proteome</keyword>
<dbReference type="EMBL" id="CAJNAQ010000002">
    <property type="protein sequence ID" value="CAE6489072.1"/>
    <property type="molecule type" value="Genomic_DNA"/>
</dbReference>
<evidence type="ECO:0000313" key="4">
    <source>
        <dbReference type="Proteomes" id="UP000018159"/>
    </source>
</evidence>
<name>V6AUP8_9ARCH</name>
<evidence type="ECO:0000313" key="3">
    <source>
        <dbReference type="EMBL" id="CDI06606.1"/>
    </source>
</evidence>
<feature type="coiled-coil region" evidence="1">
    <location>
        <begin position="13"/>
        <end position="44"/>
    </location>
</feature>
<evidence type="ECO:0000256" key="1">
    <source>
        <dbReference type="SAM" id="Coils"/>
    </source>
</evidence>
<dbReference type="STRING" id="1407055.NITUZ_60133"/>
<evidence type="ECO:0000313" key="2">
    <source>
        <dbReference type="EMBL" id="CAE6489072.1"/>
    </source>
</evidence>
<comment type="caution">
    <text evidence="3">The sequence shown here is derived from an EMBL/GenBank/DDBJ whole genome shotgun (WGS) entry which is preliminary data.</text>
</comment>
<proteinExistence type="predicted"/>
<keyword evidence="1" id="KW-0175">Coiled coil</keyword>
<dbReference type="AlphaFoldDB" id="V6AUP8"/>
<accession>V6AUP8</accession>
<dbReference type="EMBL" id="CBTY010000011">
    <property type="protein sequence ID" value="CDI06606.1"/>
    <property type="molecule type" value="Genomic_DNA"/>
</dbReference>
<protein>
    <submittedName>
        <fullName evidence="3">Uncharacterized protein</fullName>
    </submittedName>
</protein>
<organism evidence="3 4">
    <name type="scientific">Candidatus Nitrosotenuis uzonensis</name>
    <dbReference type="NCBI Taxonomy" id="1407055"/>
    <lineage>
        <taxon>Archaea</taxon>
        <taxon>Nitrososphaerota</taxon>
        <taxon>Candidatus Nitrosotenuis</taxon>
    </lineage>
</organism>
<dbReference type="Proteomes" id="UP000655759">
    <property type="component" value="Unassembled WGS sequence"/>
</dbReference>
<reference evidence="3" key="1">
    <citation type="journal article" date="2013" name="PLoS ONE">
        <title>Enrichment and Genome Sequence of the Group I.1a Ammonia-Oxidizing Archaeon ?Ca. Nitrosotenuis uzonensis? Representing a Clade Globally.</title>
        <authorList>
            <person name="Lebedeva E.V."/>
            <person name="Hatzenpichler R."/>
            <person name="Pelletier E."/>
            <person name="Schuster N."/>
            <person name="Hauzmayer S."/>
            <person name="Bulaev A."/>
            <person name="Grigor'eva N.V."/>
            <person name="Galushko A."/>
            <person name="Schmid M."/>
            <person name="Palatinszky M."/>
            <person name="Le Paslier D."/>
            <person name="Daims H."/>
            <person name="Wagner M."/>
        </authorList>
    </citation>
    <scope>NUCLEOTIDE SEQUENCE [LARGE SCALE GENOMIC DNA]</scope>
    <source>
        <strain evidence="3">N4</strain>
    </source>
</reference>